<evidence type="ECO:0000259" key="2">
    <source>
        <dbReference type="SMART" id="SM00867"/>
    </source>
</evidence>
<accession>A0A1G5Z446</accession>
<evidence type="ECO:0000256" key="1">
    <source>
        <dbReference type="SAM" id="SignalP"/>
    </source>
</evidence>
<reference evidence="4" key="1">
    <citation type="submission" date="2016-10" db="EMBL/GenBank/DDBJ databases">
        <authorList>
            <person name="Varghese N."/>
            <person name="Submissions S."/>
        </authorList>
    </citation>
    <scope>NUCLEOTIDE SEQUENCE [LARGE SCALE GENOMIC DNA]</scope>
    <source>
        <strain evidence="4">DSM 22703</strain>
    </source>
</reference>
<dbReference type="SUPFAM" id="SSF101874">
    <property type="entry name" value="YceI-like"/>
    <property type="match status" value="1"/>
</dbReference>
<dbReference type="InterPro" id="IPR007372">
    <property type="entry name" value="Lipid/polyisoprenoid-bd_YceI"/>
</dbReference>
<dbReference type="Gene3D" id="2.40.128.110">
    <property type="entry name" value="Lipid/polyisoprenoid-binding, YceI-like"/>
    <property type="match status" value="1"/>
</dbReference>
<dbReference type="PANTHER" id="PTHR34406:SF1">
    <property type="entry name" value="PROTEIN YCEI"/>
    <property type="match status" value="1"/>
</dbReference>
<dbReference type="OrthoDB" id="116832at2"/>
<dbReference type="EMBL" id="FMXE01000026">
    <property type="protein sequence ID" value="SDA89678.1"/>
    <property type="molecule type" value="Genomic_DNA"/>
</dbReference>
<dbReference type="Proteomes" id="UP000198756">
    <property type="component" value="Unassembled WGS sequence"/>
</dbReference>
<keyword evidence="1" id="KW-0732">Signal</keyword>
<dbReference type="InterPro" id="IPR036761">
    <property type="entry name" value="TTHA0802/YceI-like_sf"/>
</dbReference>
<keyword evidence="4" id="KW-1185">Reference proteome</keyword>
<dbReference type="AlphaFoldDB" id="A0A1G5Z446"/>
<feature type="chain" id="PRO_5011500373" evidence="1">
    <location>
        <begin position="19"/>
        <end position="180"/>
    </location>
</feature>
<gene>
    <name evidence="3" type="ORF">SAMN03080617_03201</name>
</gene>
<dbReference type="Pfam" id="PF04264">
    <property type="entry name" value="YceI"/>
    <property type="match status" value="1"/>
</dbReference>
<dbReference type="STRING" id="279824.SAMN03080617_03201"/>
<name>A0A1G5Z446_9BACT</name>
<dbReference type="SMART" id="SM00867">
    <property type="entry name" value="YceI"/>
    <property type="match status" value="1"/>
</dbReference>
<sequence>MKILGFLLAISLSSAAFGQEFLTKTGQVTFLSKAPLNEFEGKSSVLNGLVDFDKNLLDFFVDLNTIKTGIGLRDSHMRENYLETNKYPFAEFTGKIDGSPQLSVGQKVPVKAIGTFKIHGVERKIEVSGFLTKLQNEKIELDTNFTILLSDYNIPVPKLVFYELAEEQKVTIKATLTEKK</sequence>
<feature type="domain" description="Lipid/polyisoprenoid-binding YceI-like" evidence="2">
    <location>
        <begin position="20"/>
        <end position="177"/>
    </location>
</feature>
<organism evidence="3 4">
    <name type="scientific">Algoriphagus alkaliphilus</name>
    <dbReference type="NCBI Taxonomy" id="279824"/>
    <lineage>
        <taxon>Bacteria</taxon>
        <taxon>Pseudomonadati</taxon>
        <taxon>Bacteroidota</taxon>
        <taxon>Cytophagia</taxon>
        <taxon>Cytophagales</taxon>
        <taxon>Cyclobacteriaceae</taxon>
        <taxon>Algoriphagus</taxon>
    </lineage>
</organism>
<protein>
    <submittedName>
        <fullName evidence="3">Polyisoprenoid-binding protein YceI</fullName>
    </submittedName>
</protein>
<evidence type="ECO:0000313" key="4">
    <source>
        <dbReference type="Proteomes" id="UP000198756"/>
    </source>
</evidence>
<feature type="signal peptide" evidence="1">
    <location>
        <begin position="1"/>
        <end position="18"/>
    </location>
</feature>
<proteinExistence type="predicted"/>
<dbReference type="RefSeq" id="WP_092731927.1">
    <property type="nucleotide sequence ID" value="NZ_FMXE01000026.1"/>
</dbReference>
<evidence type="ECO:0000313" key="3">
    <source>
        <dbReference type="EMBL" id="SDA89678.1"/>
    </source>
</evidence>
<dbReference type="PANTHER" id="PTHR34406">
    <property type="entry name" value="PROTEIN YCEI"/>
    <property type="match status" value="1"/>
</dbReference>